<dbReference type="HAMAP" id="MF_01043">
    <property type="entry name" value="PlsY"/>
    <property type="match status" value="1"/>
</dbReference>
<comment type="subunit">
    <text evidence="10">Probably interacts with PlsX.</text>
</comment>
<dbReference type="SMART" id="SM01207">
    <property type="entry name" value="G3P_acyltransf"/>
    <property type="match status" value="1"/>
</dbReference>
<keyword evidence="5 10" id="KW-1133">Transmembrane helix</keyword>
<dbReference type="GO" id="GO:0005886">
    <property type="term" value="C:plasma membrane"/>
    <property type="evidence" value="ECO:0007669"/>
    <property type="project" value="UniProtKB-SubCell"/>
</dbReference>
<dbReference type="GO" id="GO:0043772">
    <property type="term" value="F:acyl-phosphate glycerol-3-phosphate acyltransferase activity"/>
    <property type="evidence" value="ECO:0007669"/>
    <property type="project" value="UniProtKB-UniRule"/>
</dbReference>
<proteinExistence type="inferred from homology"/>
<name>A0A846N4B8_9PROT</name>
<keyword evidence="3 10" id="KW-0808">Transferase</keyword>
<dbReference type="EMBL" id="JAASRM010000001">
    <property type="protein sequence ID" value="NIK90359.1"/>
    <property type="molecule type" value="Genomic_DNA"/>
</dbReference>
<evidence type="ECO:0000256" key="9">
    <source>
        <dbReference type="ARBA" id="ARBA00023264"/>
    </source>
</evidence>
<feature type="transmembrane region" description="Helical" evidence="10">
    <location>
        <begin position="74"/>
        <end position="102"/>
    </location>
</feature>
<evidence type="ECO:0000256" key="5">
    <source>
        <dbReference type="ARBA" id="ARBA00022989"/>
    </source>
</evidence>
<dbReference type="Proteomes" id="UP000570514">
    <property type="component" value="Unassembled WGS sequence"/>
</dbReference>
<reference evidence="11 12" key="1">
    <citation type="submission" date="2020-03" db="EMBL/GenBank/DDBJ databases">
        <title>Genomic Encyclopedia of Type Strains, Phase IV (KMG-IV): sequencing the most valuable type-strain genomes for metagenomic binning, comparative biology and taxonomic classification.</title>
        <authorList>
            <person name="Goeker M."/>
        </authorList>
    </citation>
    <scope>NUCLEOTIDE SEQUENCE [LARGE SCALE GENOMIC DNA]</scope>
    <source>
        <strain evidence="11 12">DSM 19867</strain>
    </source>
</reference>
<evidence type="ECO:0000256" key="1">
    <source>
        <dbReference type="ARBA" id="ARBA00022475"/>
    </source>
</evidence>
<keyword evidence="6 10" id="KW-0443">Lipid metabolism</keyword>
<keyword evidence="12" id="KW-1185">Reference proteome</keyword>
<keyword evidence="8 10" id="KW-0594">Phospholipid biosynthesis</keyword>
<gene>
    <name evidence="10" type="primary">plsY</name>
    <name evidence="11" type="ORF">FHS83_003677</name>
</gene>
<dbReference type="GO" id="GO:0008654">
    <property type="term" value="P:phospholipid biosynthetic process"/>
    <property type="evidence" value="ECO:0007669"/>
    <property type="project" value="UniProtKB-UniRule"/>
</dbReference>
<accession>A0A846N4B8</accession>
<evidence type="ECO:0000313" key="12">
    <source>
        <dbReference type="Proteomes" id="UP000570514"/>
    </source>
</evidence>
<protein>
    <recommendedName>
        <fullName evidence="10">Glycerol-3-phosphate acyltransferase</fullName>
    </recommendedName>
    <alternativeName>
        <fullName evidence="10">Acyl-PO4 G3P acyltransferase</fullName>
    </alternativeName>
    <alternativeName>
        <fullName evidence="10">Acyl-phosphate--glycerol-3-phosphate acyltransferase</fullName>
    </alternativeName>
    <alternativeName>
        <fullName evidence="10">G3P acyltransferase</fullName>
        <shortName evidence="10">GPAT</shortName>
        <ecNumber evidence="10">2.3.1.275</ecNumber>
    </alternativeName>
    <alternativeName>
        <fullName evidence="10">Lysophosphatidic acid synthase</fullName>
        <shortName evidence="10">LPA synthase</shortName>
    </alternativeName>
</protein>
<evidence type="ECO:0000256" key="6">
    <source>
        <dbReference type="ARBA" id="ARBA00023098"/>
    </source>
</evidence>
<sequence length="211" mass="21972">MNGMTALSWSGAAYAALIGYGLGSVPFGLLISLAAGLGDVRKIGSGNIGATNVLRTGKKWAAALTLLLDGGKGLVAVLLAGMFLGASAALVAGLCAVLGHIFPVWLKFKGGKGVATVIGVLLGLYWPVGLLFIATWIGMAYLLRISSLSALTAAALAPAYMMAFGDLTKAIFAFILTIILFLTHHANIYRLWHGQEPRIGQKKKDENTSSP</sequence>
<dbReference type="PANTHER" id="PTHR30309:SF0">
    <property type="entry name" value="GLYCEROL-3-PHOSPHATE ACYLTRANSFERASE-RELATED"/>
    <property type="match status" value="1"/>
</dbReference>
<keyword evidence="2 10" id="KW-0444">Lipid biosynthesis</keyword>
<evidence type="ECO:0000313" key="11">
    <source>
        <dbReference type="EMBL" id="NIK90359.1"/>
    </source>
</evidence>
<organism evidence="11 12">
    <name type="scientific">Rhizomicrobium palustre</name>
    <dbReference type="NCBI Taxonomy" id="189966"/>
    <lineage>
        <taxon>Bacteria</taxon>
        <taxon>Pseudomonadati</taxon>
        <taxon>Pseudomonadota</taxon>
        <taxon>Alphaproteobacteria</taxon>
        <taxon>Micropepsales</taxon>
        <taxon>Micropepsaceae</taxon>
        <taxon>Rhizomicrobium</taxon>
    </lineage>
</organism>
<dbReference type="PANTHER" id="PTHR30309">
    <property type="entry name" value="INNER MEMBRANE PROTEIN YGIH"/>
    <property type="match status" value="1"/>
</dbReference>
<feature type="transmembrane region" description="Helical" evidence="10">
    <location>
        <begin position="170"/>
        <end position="192"/>
    </location>
</feature>
<comment type="pathway">
    <text evidence="10">Lipid metabolism; phospholipid metabolism.</text>
</comment>
<evidence type="ECO:0000256" key="3">
    <source>
        <dbReference type="ARBA" id="ARBA00022679"/>
    </source>
</evidence>
<comment type="subcellular location">
    <subcellularLocation>
        <location evidence="10">Cell membrane</location>
        <topology evidence="10">Multi-pass membrane protein</topology>
    </subcellularLocation>
</comment>
<evidence type="ECO:0000256" key="10">
    <source>
        <dbReference type="HAMAP-Rule" id="MF_01043"/>
    </source>
</evidence>
<dbReference type="AlphaFoldDB" id="A0A846N4B8"/>
<dbReference type="Pfam" id="PF02660">
    <property type="entry name" value="G3P_acyltransf"/>
    <property type="match status" value="1"/>
</dbReference>
<keyword evidence="9 10" id="KW-1208">Phospholipid metabolism</keyword>
<keyword evidence="7 10" id="KW-0472">Membrane</keyword>
<keyword evidence="11" id="KW-0012">Acyltransferase</keyword>
<dbReference type="EC" id="2.3.1.275" evidence="10"/>
<comment type="catalytic activity">
    <reaction evidence="10">
        <text>an acyl phosphate + sn-glycerol 3-phosphate = a 1-acyl-sn-glycero-3-phosphate + phosphate</text>
        <dbReference type="Rhea" id="RHEA:34075"/>
        <dbReference type="ChEBI" id="CHEBI:43474"/>
        <dbReference type="ChEBI" id="CHEBI:57597"/>
        <dbReference type="ChEBI" id="CHEBI:57970"/>
        <dbReference type="ChEBI" id="CHEBI:59918"/>
        <dbReference type="EC" id="2.3.1.275"/>
    </reaction>
</comment>
<keyword evidence="4 10" id="KW-0812">Transmembrane</keyword>
<dbReference type="InterPro" id="IPR003811">
    <property type="entry name" value="G3P_acylTferase_PlsY"/>
</dbReference>
<comment type="function">
    <text evidence="10">Catalyzes the transfer of an acyl group from acyl-phosphate (acyl-PO(4)) to glycerol-3-phosphate (G3P) to form lysophosphatidic acid (LPA). This enzyme utilizes acyl-phosphate as fatty acyl donor, but not acyl-CoA or acyl-ACP.</text>
</comment>
<feature type="transmembrane region" description="Helical" evidence="10">
    <location>
        <begin position="12"/>
        <end position="37"/>
    </location>
</feature>
<feature type="transmembrane region" description="Helical" evidence="10">
    <location>
        <begin position="114"/>
        <end position="134"/>
    </location>
</feature>
<comment type="caution">
    <text evidence="11">The sequence shown here is derived from an EMBL/GenBank/DDBJ whole genome shotgun (WGS) entry which is preliminary data.</text>
</comment>
<dbReference type="UniPathway" id="UPA00085"/>
<evidence type="ECO:0000256" key="2">
    <source>
        <dbReference type="ARBA" id="ARBA00022516"/>
    </source>
</evidence>
<evidence type="ECO:0000256" key="4">
    <source>
        <dbReference type="ARBA" id="ARBA00022692"/>
    </source>
</evidence>
<dbReference type="NCBIfam" id="TIGR00023">
    <property type="entry name" value="glycerol-3-phosphate 1-O-acyltransferase PlsY"/>
    <property type="match status" value="1"/>
</dbReference>
<keyword evidence="1 10" id="KW-1003">Cell membrane</keyword>
<evidence type="ECO:0000256" key="7">
    <source>
        <dbReference type="ARBA" id="ARBA00023136"/>
    </source>
</evidence>
<comment type="similarity">
    <text evidence="10">Belongs to the PlsY family.</text>
</comment>
<evidence type="ECO:0000256" key="8">
    <source>
        <dbReference type="ARBA" id="ARBA00023209"/>
    </source>
</evidence>